<proteinExistence type="predicted"/>
<dbReference type="RefSeq" id="WP_190477477.1">
    <property type="nucleotide sequence ID" value="NZ_JACOFT010000001.1"/>
</dbReference>
<dbReference type="PROSITE" id="PS51257">
    <property type="entry name" value="PROKAR_LIPOPROTEIN"/>
    <property type="match status" value="1"/>
</dbReference>
<keyword evidence="1" id="KW-0732">Signal</keyword>
<organism evidence="2 3">
    <name type="scientific">Undibacterium aquatile</name>
    <dbReference type="NCBI Taxonomy" id="1537398"/>
    <lineage>
        <taxon>Bacteria</taxon>
        <taxon>Pseudomonadati</taxon>
        <taxon>Pseudomonadota</taxon>
        <taxon>Betaproteobacteria</taxon>
        <taxon>Burkholderiales</taxon>
        <taxon>Oxalobacteraceae</taxon>
        <taxon>Undibacterium</taxon>
    </lineage>
</organism>
<sequence length="123" mass="13635">MRYQLTFAVSILMLSACQFTAASPDKAAVLLASDPVVMQELGAAISSMSGFSEVTLSASDFMQSSEVIIERKHQTNQHGELIQGRDLEIPHRFRLETNGTQCWLVHLNSGQRRLLNAARCQVK</sequence>
<protein>
    <submittedName>
        <fullName evidence="2">Uncharacterized protein</fullName>
    </submittedName>
</protein>
<feature type="signal peptide" evidence="1">
    <location>
        <begin position="1"/>
        <end position="21"/>
    </location>
</feature>
<feature type="chain" id="PRO_5046735890" evidence="1">
    <location>
        <begin position="22"/>
        <end position="123"/>
    </location>
</feature>
<comment type="caution">
    <text evidence="2">The sequence shown here is derived from an EMBL/GenBank/DDBJ whole genome shotgun (WGS) entry which is preliminary data.</text>
</comment>
<evidence type="ECO:0000313" key="3">
    <source>
        <dbReference type="Proteomes" id="UP000637632"/>
    </source>
</evidence>
<dbReference type="Proteomes" id="UP000637632">
    <property type="component" value="Unassembled WGS sequence"/>
</dbReference>
<evidence type="ECO:0000256" key="1">
    <source>
        <dbReference type="SAM" id="SignalP"/>
    </source>
</evidence>
<keyword evidence="3" id="KW-1185">Reference proteome</keyword>
<evidence type="ECO:0000313" key="2">
    <source>
        <dbReference type="EMBL" id="MBC3810611.1"/>
    </source>
</evidence>
<reference evidence="2 3" key="1">
    <citation type="submission" date="2020-08" db="EMBL/GenBank/DDBJ databases">
        <title>Novel species isolated from subtropical streams in China.</title>
        <authorList>
            <person name="Lu H."/>
        </authorList>
    </citation>
    <scope>NUCLEOTIDE SEQUENCE [LARGE SCALE GENOMIC DNA]</scope>
    <source>
        <strain evidence="2 3">CCTCC AB 2015119</strain>
    </source>
</reference>
<dbReference type="EMBL" id="JACOFT010000001">
    <property type="protein sequence ID" value="MBC3810611.1"/>
    <property type="molecule type" value="Genomic_DNA"/>
</dbReference>
<accession>A0ABR6XCN8</accession>
<name>A0ABR6XCN8_9BURK</name>
<gene>
    <name evidence="2" type="ORF">H8K26_04090</name>
</gene>